<reference evidence="2 3" key="1">
    <citation type="journal article" date="2020" name="Nature">
        <title>Six reference-quality genomes reveal evolution of bat adaptations.</title>
        <authorList>
            <person name="Jebb D."/>
            <person name="Huang Z."/>
            <person name="Pippel M."/>
            <person name="Hughes G.M."/>
            <person name="Lavrichenko K."/>
            <person name="Devanna P."/>
            <person name="Winkler S."/>
            <person name="Jermiin L.S."/>
            <person name="Skirmuntt E.C."/>
            <person name="Katzourakis A."/>
            <person name="Burkitt-Gray L."/>
            <person name="Ray D.A."/>
            <person name="Sullivan K.A.M."/>
            <person name="Roscito J.G."/>
            <person name="Kirilenko B.M."/>
            <person name="Davalos L.M."/>
            <person name="Corthals A.P."/>
            <person name="Power M.L."/>
            <person name="Jones G."/>
            <person name="Ransome R.D."/>
            <person name="Dechmann D.K.N."/>
            <person name="Locatelli A.G."/>
            <person name="Puechmaille S.J."/>
            <person name="Fedrigo O."/>
            <person name="Jarvis E.D."/>
            <person name="Hiller M."/>
            <person name="Vernes S.C."/>
            <person name="Myers E.W."/>
            <person name="Teeling E.C."/>
        </authorList>
    </citation>
    <scope>NUCLEOTIDE SEQUENCE [LARGE SCALE GENOMIC DNA]</scope>
    <source>
        <strain evidence="2">MRouAeg1</strain>
        <tissue evidence="2">Muscle</tissue>
    </source>
</reference>
<evidence type="ECO:0000313" key="3">
    <source>
        <dbReference type="Proteomes" id="UP000593571"/>
    </source>
</evidence>
<keyword evidence="1" id="KW-1133">Transmembrane helix</keyword>
<proteinExistence type="predicted"/>
<name>A0A7J8HST7_ROUAE</name>
<accession>A0A7J8HST7</accession>
<dbReference type="EMBL" id="JACASE010000004">
    <property type="protein sequence ID" value="KAF6474782.1"/>
    <property type="molecule type" value="Genomic_DNA"/>
</dbReference>
<gene>
    <name evidence="2" type="ORF">HJG63_010935</name>
</gene>
<organism evidence="2 3">
    <name type="scientific">Rousettus aegyptiacus</name>
    <name type="common">Egyptian fruit bat</name>
    <name type="synonym">Pteropus aegyptiacus</name>
    <dbReference type="NCBI Taxonomy" id="9407"/>
    <lineage>
        <taxon>Eukaryota</taxon>
        <taxon>Metazoa</taxon>
        <taxon>Chordata</taxon>
        <taxon>Craniata</taxon>
        <taxon>Vertebrata</taxon>
        <taxon>Euteleostomi</taxon>
        <taxon>Mammalia</taxon>
        <taxon>Eutheria</taxon>
        <taxon>Laurasiatheria</taxon>
        <taxon>Chiroptera</taxon>
        <taxon>Yinpterochiroptera</taxon>
        <taxon>Pteropodoidea</taxon>
        <taxon>Pteropodidae</taxon>
        <taxon>Rousettinae</taxon>
        <taxon>Rousettus</taxon>
    </lineage>
</organism>
<keyword evidence="3" id="KW-1185">Reference proteome</keyword>
<feature type="transmembrane region" description="Helical" evidence="1">
    <location>
        <begin position="53"/>
        <end position="73"/>
    </location>
</feature>
<protein>
    <submittedName>
        <fullName evidence="2">Uncharacterized protein</fullName>
    </submittedName>
</protein>
<keyword evidence="1" id="KW-0472">Membrane</keyword>
<dbReference type="Proteomes" id="UP000593571">
    <property type="component" value="Unassembled WGS sequence"/>
</dbReference>
<comment type="caution">
    <text evidence="2">The sequence shown here is derived from an EMBL/GenBank/DDBJ whole genome shotgun (WGS) entry which is preliminary data.</text>
</comment>
<feature type="transmembrane region" description="Helical" evidence="1">
    <location>
        <begin position="23"/>
        <end position="41"/>
    </location>
</feature>
<sequence>MCLISCEFKGKAISLINGCKRSVWYVFVHVANFSVSLANGNQDWLKIRQSKKIFCCPLSGILFFGSQVFIFTFPSLCSLYSRVTNNRSSYKMGSMKAIWKKQSASLGYDRISRRDYNKGNDGGLFFLWKCLMKRATETGFPHHLFFLATGNAVA</sequence>
<dbReference type="AlphaFoldDB" id="A0A7J8HST7"/>
<keyword evidence="1" id="KW-0812">Transmembrane</keyword>
<evidence type="ECO:0000256" key="1">
    <source>
        <dbReference type="SAM" id="Phobius"/>
    </source>
</evidence>
<evidence type="ECO:0000313" key="2">
    <source>
        <dbReference type="EMBL" id="KAF6474782.1"/>
    </source>
</evidence>